<reference evidence="16" key="1">
    <citation type="journal article" date="2014" name="Int. J. Syst. Evol. Microbiol.">
        <title>Complete genome of a new Firmicutes species belonging to the dominant human colonic microbiota ('Ruminococcus bicirculans') reveals two chromosomes and a selective capacity to utilize plant glucans.</title>
        <authorList>
            <consortium name="NISC Comparative Sequencing Program"/>
            <person name="Wegmann U."/>
            <person name="Louis P."/>
            <person name="Goesmann A."/>
            <person name="Henrissat B."/>
            <person name="Duncan S.H."/>
            <person name="Flint H.J."/>
        </authorList>
    </citation>
    <scope>NUCLEOTIDE SEQUENCE</scope>
    <source>
        <strain evidence="16">NBRC 103408</strain>
    </source>
</reference>
<dbReference type="Pfam" id="PF01029">
    <property type="entry name" value="NusB"/>
    <property type="match status" value="1"/>
</dbReference>
<evidence type="ECO:0000259" key="15">
    <source>
        <dbReference type="PROSITE" id="PS51686"/>
    </source>
</evidence>
<comment type="subcellular location">
    <subcellularLocation>
        <location evidence="2">Cytoplasm</location>
    </subcellularLocation>
</comment>
<reference evidence="16" key="2">
    <citation type="submission" date="2023-01" db="EMBL/GenBank/DDBJ databases">
        <title>Draft genome sequence of Sneathiella chinensis strain NBRC 103408.</title>
        <authorList>
            <person name="Sun Q."/>
            <person name="Mori K."/>
        </authorList>
    </citation>
    <scope>NUCLEOTIDE SEQUENCE</scope>
    <source>
        <strain evidence="16">NBRC 103408</strain>
    </source>
</reference>
<evidence type="ECO:0000256" key="9">
    <source>
        <dbReference type="ARBA" id="ARBA00022884"/>
    </source>
</evidence>
<evidence type="ECO:0000256" key="2">
    <source>
        <dbReference type="ARBA" id="ARBA00004496"/>
    </source>
</evidence>
<evidence type="ECO:0000256" key="12">
    <source>
        <dbReference type="ARBA" id="ARBA00047283"/>
    </source>
</evidence>
<keyword evidence="7 13" id="KW-0808">Transferase</keyword>
<dbReference type="InterPro" id="IPR035926">
    <property type="entry name" value="NusB-like_sf"/>
</dbReference>
<dbReference type="EMBL" id="BSNF01000001">
    <property type="protein sequence ID" value="GLQ05034.1"/>
    <property type="molecule type" value="Genomic_DNA"/>
</dbReference>
<dbReference type="Gene3D" id="3.40.50.150">
    <property type="entry name" value="Vaccinia Virus protein VP39"/>
    <property type="match status" value="1"/>
</dbReference>
<feature type="coiled-coil region" evidence="14">
    <location>
        <begin position="262"/>
        <end position="289"/>
    </location>
</feature>
<evidence type="ECO:0000256" key="3">
    <source>
        <dbReference type="ARBA" id="ARBA00012140"/>
    </source>
</evidence>
<keyword evidence="9 13" id="KW-0694">RNA-binding</keyword>
<dbReference type="RefSeq" id="WP_169559069.1">
    <property type="nucleotide sequence ID" value="NZ_BSNF01000001.1"/>
</dbReference>
<feature type="binding site" evidence="13">
    <location>
        <position position="263"/>
    </location>
    <ligand>
        <name>S-adenosyl-L-methionine</name>
        <dbReference type="ChEBI" id="CHEBI:59789"/>
    </ligand>
</feature>
<keyword evidence="6 13" id="KW-0489">Methyltransferase</keyword>
<dbReference type="InterPro" id="IPR029063">
    <property type="entry name" value="SAM-dependent_MTases_sf"/>
</dbReference>
<evidence type="ECO:0000313" key="17">
    <source>
        <dbReference type="Proteomes" id="UP001161409"/>
    </source>
</evidence>
<dbReference type="PROSITE" id="PS51686">
    <property type="entry name" value="SAM_MT_RSMB_NOP"/>
    <property type="match status" value="1"/>
</dbReference>
<dbReference type="NCBIfam" id="TIGR00563">
    <property type="entry name" value="rsmB"/>
    <property type="match status" value="1"/>
</dbReference>
<evidence type="ECO:0000256" key="1">
    <source>
        <dbReference type="ARBA" id="ARBA00002724"/>
    </source>
</evidence>
<dbReference type="PANTHER" id="PTHR22807">
    <property type="entry name" value="NOP2 YEAST -RELATED NOL1/NOP2/FMU SUN DOMAIN-CONTAINING"/>
    <property type="match status" value="1"/>
</dbReference>
<evidence type="ECO:0000256" key="14">
    <source>
        <dbReference type="SAM" id="Coils"/>
    </source>
</evidence>
<dbReference type="InterPro" id="IPR049560">
    <property type="entry name" value="MeTrfase_RsmB-F_NOP2_cat"/>
</dbReference>
<organism evidence="16 17">
    <name type="scientific">Sneathiella chinensis</name>
    <dbReference type="NCBI Taxonomy" id="349750"/>
    <lineage>
        <taxon>Bacteria</taxon>
        <taxon>Pseudomonadati</taxon>
        <taxon>Pseudomonadota</taxon>
        <taxon>Alphaproteobacteria</taxon>
        <taxon>Sneathiellales</taxon>
        <taxon>Sneathiellaceae</taxon>
        <taxon>Sneathiella</taxon>
    </lineage>
</organism>
<dbReference type="PRINTS" id="PR02008">
    <property type="entry name" value="RCMTFAMILY"/>
</dbReference>
<dbReference type="Pfam" id="PF01189">
    <property type="entry name" value="Methyltr_RsmB-F"/>
    <property type="match status" value="1"/>
</dbReference>
<evidence type="ECO:0000256" key="7">
    <source>
        <dbReference type="ARBA" id="ARBA00022679"/>
    </source>
</evidence>
<gene>
    <name evidence="16" type="primary">sun</name>
    <name evidence="16" type="ORF">GCM10007924_02550</name>
</gene>
<feature type="binding site" evidence="13">
    <location>
        <begin position="242"/>
        <end position="248"/>
    </location>
    <ligand>
        <name>S-adenosyl-L-methionine</name>
        <dbReference type="ChEBI" id="CHEBI:59789"/>
    </ligand>
</feature>
<accession>A0ABQ5U158</accession>
<evidence type="ECO:0000256" key="5">
    <source>
        <dbReference type="ARBA" id="ARBA00022552"/>
    </source>
</evidence>
<evidence type="ECO:0000256" key="13">
    <source>
        <dbReference type="PROSITE-ProRule" id="PRU01023"/>
    </source>
</evidence>
<dbReference type="PANTHER" id="PTHR22807:SF61">
    <property type="entry name" value="NOL1_NOP2_SUN FAMILY PROTEIN _ ANTITERMINATION NUSB DOMAIN-CONTAINING PROTEIN"/>
    <property type="match status" value="1"/>
</dbReference>
<comment type="function">
    <text evidence="1">Specifically methylates the cytosine at position 967 (m5C967) of 16S rRNA.</text>
</comment>
<dbReference type="CDD" id="cd02440">
    <property type="entry name" value="AdoMet_MTases"/>
    <property type="match status" value="1"/>
</dbReference>
<comment type="caution">
    <text evidence="16">The sequence shown here is derived from an EMBL/GenBank/DDBJ whole genome shotgun (WGS) entry which is preliminary data.</text>
</comment>
<keyword evidence="4" id="KW-0963">Cytoplasm</keyword>
<dbReference type="EC" id="2.1.1.176" evidence="3"/>
<dbReference type="Proteomes" id="UP001161409">
    <property type="component" value="Unassembled WGS sequence"/>
</dbReference>
<dbReference type="InterPro" id="IPR023267">
    <property type="entry name" value="RCMT"/>
</dbReference>
<keyword evidence="8 13" id="KW-0949">S-adenosyl-L-methionine</keyword>
<feature type="domain" description="SAM-dependent MTase RsmB/NOP-type" evidence="15">
    <location>
        <begin position="134"/>
        <end position="431"/>
    </location>
</feature>
<dbReference type="InterPro" id="IPR006027">
    <property type="entry name" value="NusB_RsmB_TIM44"/>
</dbReference>
<evidence type="ECO:0000256" key="10">
    <source>
        <dbReference type="ARBA" id="ARBA00030399"/>
    </source>
</evidence>
<dbReference type="SUPFAM" id="SSF48013">
    <property type="entry name" value="NusB-like"/>
    <property type="match status" value="1"/>
</dbReference>
<feature type="binding site" evidence="13">
    <location>
        <position position="289"/>
    </location>
    <ligand>
        <name>S-adenosyl-L-methionine</name>
        <dbReference type="ChEBI" id="CHEBI:59789"/>
    </ligand>
</feature>
<dbReference type="Gene3D" id="1.10.940.10">
    <property type="entry name" value="NusB-like"/>
    <property type="match status" value="1"/>
</dbReference>
<evidence type="ECO:0000256" key="11">
    <source>
        <dbReference type="ARBA" id="ARBA00031088"/>
    </source>
</evidence>
<protein>
    <recommendedName>
        <fullName evidence="3">16S rRNA (cytosine(967)-C(5))-methyltransferase</fullName>
        <ecNumber evidence="3">2.1.1.176</ecNumber>
    </recommendedName>
    <alternativeName>
        <fullName evidence="10">16S rRNA m5C967 methyltransferase</fullName>
    </alternativeName>
    <alternativeName>
        <fullName evidence="11">rRNA (cytosine-C(5)-)-methyltransferase RsmB</fullName>
    </alternativeName>
</protein>
<keyword evidence="5" id="KW-0698">rRNA processing</keyword>
<evidence type="ECO:0000256" key="4">
    <source>
        <dbReference type="ARBA" id="ARBA00022490"/>
    </source>
</evidence>
<keyword evidence="14" id="KW-0175">Coiled coil</keyword>
<evidence type="ECO:0000256" key="6">
    <source>
        <dbReference type="ARBA" id="ARBA00022603"/>
    </source>
</evidence>
<evidence type="ECO:0000256" key="8">
    <source>
        <dbReference type="ARBA" id="ARBA00022691"/>
    </source>
</evidence>
<dbReference type="SUPFAM" id="SSF53335">
    <property type="entry name" value="S-adenosyl-L-methionine-dependent methyltransferases"/>
    <property type="match status" value="1"/>
</dbReference>
<keyword evidence="17" id="KW-1185">Reference proteome</keyword>
<comment type="similarity">
    <text evidence="13">Belongs to the class I-like SAM-binding methyltransferase superfamily. RsmB/NOP family.</text>
</comment>
<dbReference type="InterPro" id="IPR004573">
    <property type="entry name" value="rRNA_ssu_MeTfrase_B"/>
</dbReference>
<dbReference type="InterPro" id="IPR001678">
    <property type="entry name" value="MeTrfase_RsmB-F_NOP2_dom"/>
</dbReference>
<proteinExistence type="inferred from homology"/>
<evidence type="ECO:0000313" key="16">
    <source>
        <dbReference type="EMBL" id="GLQ05034.1"/>
    </source>
</evidence>
<name>A0ABQ5U158_9PROT</name>
<feature type="active site" description="Nucleophile" evidence="13">
    <location>
        <position position="358"/>
    </location>
</feature>
<sequence length="433" mass="47250">MKEENRNPRARAVQILTRVLAKNQLLEDALPANLHGLSDLDRSLARAIASTTLRHLGIIDALIDKMMDRPLPQAAANIRNVIRIGIAQVLFMNVASHAAVHDTVELIPSKSKFKGLVNALLRRTGRQGQKLLSRMDLPRTNTPAWLWESWIAFYGEEAARRIAEAHRHEAPLDITVKSDAEGWAEKLDAICLPTGSVRRTAGGAVSALPGFDDGQWWVQDTSASLPARLFGDVQGKHIVDLCAAPGGKAAQLAFAGARVTAVDKSSARLKRLDENMTRLALEVETAVSDAVNFVPETPADGILLDAPCSSTGTLRRHPDVAWLKTPDDIEKLAKLQERLLDAAVGSLKKDGILVYSTCSLQPEEGEHQIRRLLERHGDLKRLPVTPDEVGGLSEIVTKDGDIRCLPYHLANQENESLGGMDGFYACRLVKSPG</sequence>
<feature type="binding site" evidence="13">
    <location>
        <position position="305"/>
    </location>
    <ligand>
        <name>S-adenosyl-L-methionine</name>
        <dbReference type="ChEBI" id="CHEBI:59789"/>
    </ligand>
</feature>
<comment type="catalytic activity">
    <reaction evidence="12">
        <text>cytidine(967) in 16S rRNA + S-adenosyl-L-methionine = 5-methylcytidine(967) in 16S rRNA + S-adenosyl-L-homocysteine + H(+)</text>
        <dbReference type="Rhea" id="RHEA:42748"/>
        <dbReference type="Rhea" id="RHEA-COMP:10219"/>
        <dbReference type="Rhea" id="RHEA-COMP:10220"/>
        <dbReference type="ChEBI" id="CHEBI:15378"/>
        <dbReference type="ChEBI" id="CHEBI:57856"/>
        <dbReference type="ChEBI" id="CHEBI:59789"/>
        <dbReference type="ChEBI" id="CHEBI:74483"/>
        <dbReference type="ChEBI" id="CHEBI:82748"/>
        <dbReference type="EC" id="2.1.1.176"/>
    </reaction>
</comment>